<dbReference type="NCBIfam" id="NF008864">
    <property type="entry name" value="PRK11895.1"/>
    <property type="match status" value="1"/>
</dbReference>
<evidence type="ECO:0000256" key="7">
    <source>
        <dbReference type="ARBA" id="ARBA00048670"/>
    </source>
</evidence>
<dbReference type="InterPro" id="IPR054480">
    <property type="entry name" value="AHAS_small-like_ACT"/>
</dbReference>
<accession>A0ABX5LS46</accession>
<keyword evidence="8" id="KW-0808">Transferase</keyword>
<evidence type="ECO:0000313" key="11">
    <source>
        <dbReference type="Proteomes" id="UP000245523"/>
    </source>
</evidence>
<comment type="catalytic activity">
    <reaction evidence="7 8">
        <text>2 pyruvate + H(+) = (2S)-2-acetolactate + CO2</text>
        <dbReference type="Rhea" id="RHEA:25249"/>
        <dbReference type="ChEBI" id="CHEBI:15361"/>
        <dbReference type="ChEBI" id="CHEBI:15378"/>
        <dbReference type="ChEBI" id="CHEBI:16526"/>
        <dbReference type="ChEBI" id="CHEBI:58476"/>
        <dbReference type="EC" id="2.2.1.6"/>
    </reaction>
</comment>
<dbReference type="Gene3D" id="3.30.70.1150">
    <property type="entry name" value="ACT-like. Chain A, domain 2"/>
    <property type="match status" value="1"/>
</dbReference>
<evidence type="ECO:0000313" key="10">
    <source>
        <dbReference type="EMBL" id="PWL04113.1"/>
    </source>
</evidence>
<comment type="similarity">
    <text evidence="3 8">Belongs to the acetolactate synthase small subunit family.</text>
</comment>
<dbReference type="PROSITE" id="PS51671">
    <property type="entry name" value="ACT"/>
    <property type="match status" value="1"/>
</dbReference>
<reference evidence="10 11" key="1">
    <citation type="submission" date="2018-05" db="EMBL/GenBank/DDBJ databases">
        <title>Animal gut microbial communities from fecal samples from Wisconsin, USA.</title>
        <authorList>
            <person name="Neumann A."/>
        </authorList>
    </citation>
    <scope>NUCLEOTIDE SEQUENCE [LARGE SCALE GENOMIC DNA]</scope>
    <source>
        <strain evidence="10 11">UWS4</strain>
    </source>
</reference>
<dbReference type="InterPro" id="IPR004789">
    <property type="entry name" value="Acetalactate_synth_ssu"/>
</dbReference>
<evidence type="ECO:0000256" key="2">
    <source>
        <dbReference type="ARBA" id="ARBA00005025"/>
    </source>
</evidence>
<evidence type="ECO:0000256" key="6">
    <source>
        <dbReference type="ARBA" id="ARBA00023304"/>
    </source>
</evidence>
<evidence type="ECO:0000256" key="8">
    <source>
        <dbReference type="RuleBase" id="RU368092"/>
    </source>
</evidence>
<dbReference type="CDD" id="cd04878">
    <property type="entry name" value="ACT_AHAS"/>
    <property type="match status" value="1"/>
</dbReference>
<dbReference type="RefSeq" id="WP_106197453.1">
    <property type="nucleotide sequence ID" value="NZ_JAXEIU010000019.1"/>
</dbReference>
<name>A0ABX5LS46_9BACT</name>
<dbReference type="SUPFAM" id="SSF55021">
    <property type="entry name" value="ACT-like"/>
    <property type="match status" value="2"/>
</dbReference>
<evidence type="ECO:0000256" key="1">
    <source>
        <dbReference type="ARBA" id="ARBA00004974"/>
    </source>
</evidence>
<dbReference type="Pfam" id="PF22629">
    <property type="entry name" value="ACT_AHAS_ss"/>
    <property type="match status" value="1"/>
</dbReference>
<evidence type="ECO:0000256" key="4">
    <source>
        <dbReference type="ARBA" id="ARBA00011744"/>
    </source>
</evidence>
<organism evidence="10 11">
    <name type="scientific">Hallerella porci</name>
    <dbReference type="NCBI Taxonomy" id="1945871"/>
    <lineage>
        <taxon>Bacteria</taxon>
        <taxon>Pseudomonadati</taxon>
        <taxon>Fibrobacterota</taxon>
        <taxon>Fibrobacteria</taxon>
        <taxon>Fibrobacterales</taxon>
        <taxon>Fibrobacteraceae</taxon>
        <taxon>Hallerella</taxon>
    </lineage>
</organism>
<proteinExistence type="inferred from homology"/>
<comment type="caution">
    <text evidence="10">The sequence shown here is derived from an EMBL/GenBank/DDBJ whole genome shotgun (WGS) entry which is preliminary data.</text>
</comment>
<keyword evidence="6 8" id="KW-0100">Branched-chain amino acid biosynthesis</keyword>
<dbReference type="NCBIfam" id="TIGR00119">
    <property type="entry name" value="acolac_sm"/>
    <property type="match status" value="1"/>
</dbReference>
<comment type="pathway">
    <text evidence="2 8">Amino-acid biosynthesis; L-valine biosynthesis; L-valine from pyruvate: step 1/4.</text>
</comment>
<dbReference type="InterPro" id="IPR002912">
    <property type="entry name" value="ACT_dom"/>
</dbReference>
<dbReference type="InterPro" id="IPR045865">
    <property type="entry name" value="ACT-like_dom_sf"/>
</dbReference>
<evidence type="ECO:0000256" key="3">
    <source>
        <dbReference type="ARBA" id="ARBA00006341"/>
    </source>
</evidence>
<dbReference type="InterPro" id="IPR039557">
    <property type="entry name" value="AHAS_ACT"/>
</dbReference>
<gene>
    <name evidence="10" type="ORF">B0H50_101125</name>
</gene>
<keyword evidence="11" id="KW-1185">Reference proteome</keyword>
<comment type="function">
    <text evidence="8">Catalyzes the conversion of 2 pyruvate molecules into acetolactate in the first common step of the biosynthetic pathway of the branched-amino acids such as leucine, isoleucine, and valine.</text>
</comment>
<feature type="domain" description="ACT" evidence="9">
    <location>
        <begin position="13"/>
        <end position="87"/>
    </location>
</feature>
<dbReference type="InterPro" id="IPR027271">
    <property type="entry name" value="Acetolactate_synth/TF_NikR_C"/>
</dbReference>
<comment type="subunit">
    <text evidence="4 8">Dimer of large and small chains.</text>
</comment>
<evidence type="ECO:0000259" key="9">
    <source>
        <dbReference type="PROSITE" id="PS51671"/>
    </source>
</evidence>
<sequence length="170" mass="19084">MTAATEKKETAHCLSLLVANRPGVLVRIALVFSRRGYNLDSLVVSPTLNPDFSRMNIVAHGNPEILVQIIKQLEKLVDVIQAKDHTGSKTVEKELALIKLKCQAEQRTEILQYCDHFKATTVDMTETSMIIQVTGNSDKIDAMKRLLDNFEVLEYIRTGKVIMLQGEDIT</sequence>
<dbReference type="PANTHER" id="PTHR30239:SF0">
    <property type="entry name" value="ACETOLACTATE SYNTHASE SMALL SUBUNIT 1, CHLOROPLASTIC"/>
    <property type="match status" value="1"/>
</dbReference>
<dbReference type="EC" id="2.2.1.6" evidence="8"/>
<dbReference type="PANTHER" id="PTHR30239">
    <property type="entry name" value="ACETOLACTATE SYNTHASE SMALL SUBUNIT"/>
    <property type="match status" value="1"/>
</dbReference>
<dbReference type="Proteomes" id="UP000245523">
    <property type="component" value="Unassembled WGS sequence"/>
</dbReference>
<dbReference type="EMBL" id="QGHD01000001">
    <property type="protein sequence ID" value="PWL04113.1"/>
    <property type="molecule type" value="Genomic_DNA"/>
</dbReference>
<evidence type="ECO:0000256" key="5">
    <source>
        <dbReference type="ARBA" id="ARBA00022605"/>
    </source>
</evidence>
<comment type="pathway">
    <text evidence="1 8">Amino-acid biosynthesis; L-isoleucine biosynthesis; L-isoleucine from 2-oxobutanoate: step 1/4.</text>
</comment>
<keyword evidence="5 8" id="KW-0028">Amino-acid biosynthesis</keyword>
<dbReference type="Pfam" id="PF10369">
    <property type="entry name" value="ALS_ss_C"/>
    <property type="match status" value="1"/>
</dbReference>
<protein>
    <recommendedName>
        <fullName evidence="8">Acetolactate synthase small subunit</fullName>
        <shortName evidence="8">AHAS</shortName>
        <shortName evidence="8">ALS</shortName>
        <ecNumber evidence="8">2.2.1.6</ecNumber>
    </recommendedName>
    <alternativeName>
        <fullName evidence="8">Acetohydroxy-acid synthase small subunit</fullName>
    </alternativeName>
</protein>
<dbReference type="Gene3D" id="3.30.70.260">
    <property type="match status" value="1"/>
</dbReference>
<dbReference type="InterPro" id="IPR019455">
    <property type="entry name" value="Acetolactate_synth_ssu_C"/>
</dbReference>